<evidence type="ECO:0000256" key="4">
    <source>
        <dbReference type="ARBA" id="ARBA00022917"/>
    </source>
</evidence>
<comment type="similarity">
    <text evidence="2">Belongs to the eukaryotic release factor 1 family.</text>
</comment>
<dbReference type="AlphaFoldDB" id="D6GWW8"/>
<dbReference type="Pfam" id="PF03463">
    <property type="entry name" value="eRF1_1"/>
    <property type="match status" value="1"/>
</dbReference>
<dbReference type="SMART" id="SM01194">
    <property type="entry name" value="eRF1_1"/>
    <property type="match status" value="1"/>
</dbReference>
<dbReference type="Proteomes" id="UP000009376">
    <property type="component" value="Unassembled WGS sequence"/>
</dbReference>
<dbReference type="InterPro" id="IPR004403">
    <property type="entry name" value="Peptide_chain-rel_eRF1/aRF1"/>
</dbReference>
<dbReference type="SUPFAM" id="SSF55481">
    <property type="entry name" value="N-terminal domain of eukaryotic peptide chain release factor subunit 1, ERF1"/>
    <property type="match status" value="1"/>
</dbReference>
<dbReference type="InterPro" id="IPR024049">
    <property type="entry name" value="eRF1_1_sf"/>
</dbReference>
<dbReference type="Gene3D" id="3.30.420.60">
    <property type="entry name" value="eRF1 domain 2"/>
    <property type="match status" value="1"/>
</dbReference>
<evidence type="ECO:0000256" key="3">
    <source>
        <dbReference type="ARBA" id="ARBA00022490"/>
    </source>
</evidence>
<keyword evidence="4" id="KW-0648">Protein biosynthesis</keyword>
<comment type="subcellular location">
    <subcellularLocation>
        <location evidence="1">Cytoplasm</location>
    </subcellularLocation>
</comment>
<gene>
    <name evidence="6" type="ORF">BJBARM5_0989</name>
</gene>
<dbReference type="GO" id="GO:0005737">
    <property type="term" value="C:cytoplasm"/>
    <property type="evidence" value="ECO:0007669"/>
    <property type="project" value="UniProtKB-SubCell"/>
</dbReference>
<name>D6GWW8_PARA5</name>
<dbReference type="Pfam" id="PF03465">
    <property type="entry name" value="eRF1_3"/>
    <property type="match status" value="1"/>
</dbReference>
<dbReference type="InterPro" id="IPR005140">
    <property type="entry name" value="eRF1_Pelota-like_N"/>
</dbReference>
<proteinExistence type="inferred from homology"/>
<dbReference type="PANTHER" id="PTHR10113">
    <property type="entry name" value="PEPTIDE CHAIN RELEASE FACTOR SUBUNIT 1"/>
    <property type="match status" value="1"/>
</dbReference>
<dbReference type="InterPro" id="IPR042226">
    <property type="entry name" value="eFR1_2_sf"/>
</dbReference>
<organism evidence="6 7">
    <name type="scientific">Candidatus Parvarchaeum acidophilus ARMAN-5</name>
    <dbReference type="NCBI Taxonomy" id="662762"/>
    <lineage>
        <taxon>Archaea</taxon>
        <taxon>Candidatus Parvarchaeota</taxon>
        <taxon>Candidatus Parvarchaeum</taxon>
    </lineage>
</organism>
<feature type="domain" description="eRF1/Pelota-like N-terminal" evidence="5">
    <location>
        <begin position="1"/>
        <end position="130"/>
    </location>
</feature>
<dbReference type="Pfam" id="PF03464">
    <property type="entry name" value="eRF1_2"/>
    <property type="match status" value="1"/>
</dbReference>
<evidence type="ECO:0000313" key="6">
    <source>
        <dbReference type="EMBL" id="EFD92269.1"/>
    </source>
</evidence>
<dbReference type="SUPFAM" id="SSF53137">
    <property type="entry name" value="Translational machinery components"/>
    <property type="match status" value="1"/>
</dbReference>
<evidence type="ECO:0000259" key="5">
    <source>
        <dbReference type="SMART" id="SM01194"/>
    </source>
</evidence>
<dbReference type="InterPro" id="IPR005141">
    <property type="entry name" value="eRF1_2"/>
</dbReference>
<evidence type="ECO:0000313" key="7">
    <source>
        <dbReference type="Proteomes" id="UP000009376"/>
    </source>
</evidence>
<dbReference type="Gene3D" id="3.30.1330.30">
    <property type="match status" value="1"/>
</dbReference>
<dbReference type="SUPFAM" id="SSF55315">
    <property type="entry name" value="L30e-like"/>
    <property type="match status" value="1"/>
</dbReference>
<reference evidence="6 7" key="1">
    <citation type="journal article" date="2010" name="Proc. Natl. Acad. Sci. U.S.A.">
        <title>Enigmatic, ultrasmall, uncultivated Archaea.</title>
        <authorList>
            <person name="Baker B.J."/>
            <person name="Comolli L.R."/>
            <person name="Dick G.J."/>
            <person name="Hauser L.J."/>
            <person name="Hyatt D."/>
            <person name="Dill B.D."/>
            <person name="Land M.L."/>
            <person name="Verberkmoes N.C."/>
            <person name="Hettich R.L."/>
            <person name="Banfield J.F."/>
        </authorList>
    </citation>
    <scope>NUCLEOTIDE SEQUENCE [LARGE SCALE GENOMIC DNA]</scope>
</reference>
<accession>D6GWW8</accession>
<dbReference type="EMBL" id="GG745612">
    <property type="protein sequence ID" value="EFD92269.1"/>
    <property type="molecule type" value="Genomic_DNA"/>
</dbReference>
<dbReference type="InterPro" id="IPR029064">
    <property type="entry name" value="Ribosomal_eL30-like_sf"/>
</dbReference>
<dbReference type="Gene3D" id="3.30.960.10">
    <property type="entry name" value="eRF1 domain 1"/>
    <property type="match status" value="1"/>
</dbReference>
<evidence type="ECO:0000256" key="2">
    <source>
        <dbReference type="ARBA" id="ARBA00005326"/>
    </source>
</evidence>
<dbReference type="InterPro" id="IPR005142">
    <property type="entry name" value="eRF1_3"/>
</dbReference>
<keyword evidence="3" id="KW-0963">Cytoplasm</keyword>
<dbReference type="GO" id="GO:0003747">
    <property type="term" value="F:translation release factor activity"/>
    <property type="evidence" value="ECO:0007669"/>
    <property type="project" value="InterPro"/>
</dbReference>
<protein>
    <submittedName>
        <fullName evidence="6">ERF1 domain 2 protein</fullName>
    </submittedName>
</protein>
<sequence length="360" mass="40589">MDEFEALNLIRYLERIKGRHTELVTVYVPGGFSLDIIRSQLAEEKSTATNIKDRNNRKNVIDALEKIMNELRLIGNTPENGLVVFCGNVSEREGEPDIKVWEVVPPAKSDIRLYRCDQRFITDPLKQMYHQENAYGLIVMDIREATFGTLEGSRIDTLKHIKSLVPGKFSKGGQSAMRFSREREGLIKDFYKEVAETAKGLFFNKNIKGIIIGGPGPAKDNFIESGYLITALHKLIKGVKSISYTDESGLRELVEKSKDILADERITIEKEYVQKLMSSIARNDNLSVYGEAFVREELKNDNVDLLLISSGIEEDKKNEFYYLGKEKGINVEIISKDSSDGLQLFGLGGVAAILKRPSKQ</sequence>
<evidence type="ECO:0000256" key="1">
    <source>
        <dbReference type="ARBA" id="ARBA00004496"/>
    </source>
</evidence>
<dbReference type="NCBIfam" id="TIGR03676">
    <property type="entry name" value="aRF1_eRF1"/>
    <property type="match status" value="1"/>
</dbReference>